<keyword evidence="1" id="KW-0812">Transmembrane</keyword>
<proteinExistence type="predicted"/>
<dbReference type="RefSeq" id="WP_250428547.1">
    <property type="nucleotide sequence ID" value="NZ_JALPRR010000001.1"/>
</dbReference>
<comment type="caution">
    <text evidence="2">The sequence shown here is derived from an EMBL/GenBank/DDBJ whole genome shotgun (WGS) entry which is preliminary data.</text>
</comment>
<protein>
    <submittedName>
        <fullName evidence="2">FeoB-associated Cys-rich membrane protein</fullName>
    </submittedName>
</protein>
<dbReference type="EMBL" id="JBHUIM010000001">
    <property type="protein sequence ID" value="MFD2246769.1"/>
    <property type="molecule type" value="Genomic_DNA"/>
</dbReference>
<evidence type="ECO:0000313" key="2">
    <source>
        <dbReference type="EMBL" id="MFD2246769.1"/>
    </source>
</evidence>
<evidence type="ECO:0000313" key="3">
    <source>
        <dbReference type="Proteomes" id="UP001597374"/>
    </source>
</evidence>
<keyword evidence="1" id="KW-1133">Transmembrane helix</keyword>
<organism evidence="2 3">
    <name type="scientific">Pontibacter ruber</name>
    <dbReference type="NCBI Taxonomy" id="1343895"/>
    <lineage>
        <taxon>Bacteria</taxon>
        <taxon>Pseudomonadati</taxon>
        <taxon>Bacteroidota</taxon>
        <taxon>Cytophagia</taxon>
        <taxon>Cytophagales</taxon>
        <taxon>Hymenobacteraceae</taxon>
        <taxon>Pontibacter</taxon>
    </lineage>
</organism>
<accession>A0ABW5CY41</accession>
<sequence length="61" mass="6590">MVQELIILLIFIAASAYIGRMLYRVFSAKGDGCASGCGGCSSIDFKKIQQEMDRKAAATKL</sequence>
<keyword evidence="3" id="KW-1185">Reference proteome</keyword>
<reference evidence="3" key="1">
    <citation type="journal article" date="2019" name="Int. J. Syst. Evol. Microbiol.">
        <title>The Global Catalogue of Microorganisms (GCM) 10K type strain sequencing project: providing services to taxonomists for standard genome sequencing and annotation.</title>
        <authorList>
            <consortium name="The Broad Institute Genomics Platform"/>
            <consortium name="The Broad Institute Genome Sequencing Center for Infectious Disease"/>
            <person name="Wu L."/>
            <person name="Ma J."/>
        </authorList>
    </citation>
    <scope>NUCLEOTIDE SEQUENCE [LARGE SCALE GENOMIC DNA]</scope>
    <source>
        <strain evidence="3">CGMCC 4.1782</strain>
    </source>
</reference>
<evidence type="ECO:0000256" key="1">
    <source>
        <dbReference type="SAM" id="Phobius"/>
    </source>
</evidence>
<name>A0ABW5CY41_9BACT</name>
<gene>
    <name evidence="2" type="ORF">ACFSKP_10925</name>
</gene>
<dbReference type="Proteomes" id="UP001597374">
    <property type="component" value="Unassembled WGS sequence"/>
</dbReference>
<dbReference type="Pfam" id="PF12669">
    <property type="entry name" value="FeoB_associated"/>
    <property type="match status" value="1"/>
</dbReference>
<feature type="transmembrane region" description="Helical" evidence="1">
    <location>
        <begin position="6"/>
        <end position="23"/>
    </location>
</feature>
<keyword evidence="1" id="KW-0472">Membrane</keyword>